<evidence type="ECO:0000313" key="2">
    <source>
        <dbReference type="EMBL" id="KZO90793.1"/>
    </source>
</evidence>
<evidence type="ECO:0000313" key="3">
    <source>
        <dbReference type="Proteomes" id="UP000076738"/>
    </source>
</evidence>
<keyword evidence="1" id="KW-1133">Transmembrane helix</keyword>
<gene>
    <name evidence="2" type="ORF">CALVIDRAFT_542349</name>
</gene>
<dbReference type="STRING" id="1330018.A0A167GQ68"/>
<feature type="transmembrane region" description="Helical" evidence="1">
    <location>
        <begin position="12"/>
        <end position="32"/>
    </location>
</feature>
<sequence length="225" mass="23890">MGMGKLQLRPLLAVSGILVTLLSAGLTLLYLLRSSLSSPPTAAGYLPHLSTLNEFEPPGCPSSSSTPADTGCPFDPYQSPGMIYWGKGANDTRWVPFPLSVEAFEPGLGLAELGALANAQGSGLTEGEMDALGAGERLMLAMVLGGGEWARGRNVLFLGDSHDRNNVYHFCDAVGGKYTSWGDHTGGWCGVERLDLTLAVWFLCAFSLTVLSSQDQVQMLTTSRC</sequence>
<dbReference type="Proteomes" id="UP000076738">
    <property type="component" value="Unassembled WGS sequence"/>
</dbReference>
<evidence type="ECO:0000256" key="1">
    <source>
        <dbReference type="SAM" id="Phobius"/>
    </source>
</evidence>
<keyword evidence="3" id="KW-1185">Reference proteome</keyword>
<dbReference type="EMBL" id="KV417334">
    <property type="protein sequence ID" value="KZO90793.1"/>
    <property type="molecule type" value="Genomic_DNA"/>
</dbReference>
<protein>
    <submittedName>
        <fullName evidence="2">Uncharacterized protein</fullName>
    </submittedName>
</protein>
<organism evidence="2 3">
    <name type="scientific">Calocera viscosa (strain TUFC12733)</name>
    <dbReference type="NCBI Taxonomy" id="1330018"/>
    <lineage>
        <taxon>Eukaryota</taxon>
        <taxon>Fungi</taxon>
        <taxon>Dikarya</taxon>
        <taxon>Basidiomycota</taxon>
        <taxon>Agaricomycotina</taxon>
        <taxon>Dacrymycetes</taxon>
        <taxon>Dacrymycetales</taxon>
        <taxon>Dacrymycetaceae</taxon>
        <taxon>Calocera</taxon>
    </lineage>
</organism>
<dbReference type="AlphaFoldDB" id="A0A167GQ68"/>
<keyword evidence="1" id="KW-0472">Membrane</keyword>
<accession>A0A167GQ68</accession>
<name>A0A167GQ68_CALVF</name>
<keyword evidence="1" id="KW-0812">Transmembrane</keyword>
<reference evidence="2 3" key="1">
    <citation type="journal article" date="2016" name="Mol. Biol. Evol.">
        <title>Comparative Genomics of Early-Diverging Mushroom-Forming Fungi Provides Insights into the Origins of Lignocellulose Decay Capabilities.</title>
        <authorList>
            <person name="Nagy L.G."/>
            <person name="Riley R."/>
            <person name="Tritt A."/>
            <person name="Adam C."/>
            <person name="Daum C."/>
            <person name="Floudas D."/>
            <person name="Sun H."/>
            <person name="Yadav J.S."/>
            <person name="Pangilinan J."/>
            <person name="Larsson K.H."/>
            <person name="Matsuura K."/>
            <person name="Barry K."/>
            <person name="Labutti K."/>
            <person name="Kuo R."/>
            <person name="Ohm R.A."/>
            <person name="Bhattacharya S.S."/>
            <person name="Shirouzu T."/>
            <person name="Yoshinaga Y."/>
            <person name="Martin F.M."/>
            <person name="Grigoriev I.V."/>
            <person name="Hibbett D.S."/>
        </authorList>
    </citation>
    <scope>NUCLEOTIDE SEQUENCE [LARGE SCALE GENOMIC DNA]</scope>
    <source>
        <strain evidence="2 3">TUFC12733</strain>
    </source>
</reference>
<dbReference type="OrthoDB" id="2588793at2759"/>
<proteinExistence type="predicted"/>